<dbReference type="GO" id="GO:0003700">
    <property type="term" value="F:DNA-binding transcription factor activity"/>
    <property type="evidence" value="ECO:0007669"/>
    <property type="project" value="InterPro"/>
</dbReference>
<evidence type="ECO:0000256" key="1">
    <source>
        <dbReference type="ARBA" id="ARBA00023015"/>
    </source>
</evidence>
<dbReference type="OrthoDB" id="9813413at2"/>
<name>A0A173SAB0_9FIRM</name>
<dbReference type="Pfam" id="PF02311">
    <property type="entry name" value="AraC_binding"/>
    <property type="match status" value="1"/>
</dbReference>
<dbReference type="InterPro" id="IPR018060">
    <property type="entry name" value="HTH_AraC"/>
</dbReference>
<comment type="caution">
    <text evidence="4">The sequence shown here is derived from an EMBL/GenBank/DDBJ whole genome shotgun (WGS) entry which is preliminary data.</text>
</comment>
<reference evidence="4 5" key="1">
    <citation type="journal article" date="2019" name="Nat. Med.">
        <title>A library of human gut bacterial isolates paired with longitudinal multiomics data enables mechanistic microbiome research.</title>
        <authorList>
            <person name="Poyet M."/>
            <person name="Groussin M."/>
            <person name="Gibbons S.M."/>
            <person name="Avila-Pacheco J."/>
            <person name="Jiang X."/>
            <person name="Kearney S.M."/>
            <person name="Perrotta A.R."/>
            <person name="Berdy B."/>
            <person name="Zhao S."/>
            <person name="Lieberman T.D."/>
            <person name="Swanson P.K."/>
            <person name="Smith M."/>
            <person name="Roesemann S."/>
            <person name="Alexander J.E."/>
            <person name="Rich S.A."/>
            <person name="Livny J."/>
            <person name="Vlamakis H."/>
            <person name="Clish C."/>
            <person name="Bullock K."/>
            <person name="Deik A."/>
            <person name="Scott J."/>
            <person name="Pierce K.A."/>
            <person name="Xavier R.J."/>
            <person name="Alm E.J."/>
        </authorList>
    </citation>
    <scope>NUCLEOTIDE SEQUENCE [LARGE SCALE GENOMIC DNA]</scope>
    <source>
        <strain evidence="4 5">BIOML-A198</strain>
    </source>
</reference>
<dbReference type="Proteomes" id="UP000487649">
    <property type="component" value="Unassembled WGS sequence"/>
</dbReference>
<dbReference type="SMART" id="SM00342">
    <property type="entry name" value="HTH_ARAC"/>
    <property type="match status" value="1"/>
</dbReference>
<dbReference type="PRINTS" id="PR00032">
    <property type="entry name" value="HTHARAC"/>
</dbReference>
<evidence type="ECO:0000313" key="5">
    <source>
        <dbReference type="Proteomes" id="UP000487649"/>
    </source>
</evidence>
<dbReference type="Gene3D" id="2.60.120.280">
    <property type="entry name" value="Regulatory protein AraC"/>
    <property type="match status" value="1"/>
</dbReference>
<dbReference type="InterPro" id="IPR018062">
    <property type="entry name" value="HTH_AraC-typ_CS"/>
</dbReference>
<dbReference type="SUPFAM" id="SSF46689">
    <property type="entry name" value="Homeodomain-like"/>
    <property type="match status" value="2"/>
</dbReference>
<dbReference type="Pfam" id="PF12833">
    <property type="entry name" value="HTH_18"/>
    <property type="match status" value="1"/>
</dbReference>
<dbReference type="RefSeq" id="WP_006783743.1">
    <property type="nucleotide sequence ID" value="NZ_CAJJOK010000003.1"/>
</dbReference>
<evidence type="ECO:0000313" key="4">
    <source>
        <dbReference type="EMBL" id="MTK20062.1"/>
    </source>
</evidence>
<dbReference type="PANTHER" id="PTHR43280">
    <property type="entry name" value="ARAC-FAMILY TRANSCRIPTIONAL REGULATOR"/>
    <property type="match status" value="1"/>
</dbReference>
<dbReference type="AlphaFoldDB" id="A0A173SAB0"/>
<dbReference type="GO" id="GO:0043565">
    <property type="term" value="F:sequence-specific DNA binding"/>
    <property type="evidence" value="ECO:0007669"/>
    <property type="project" value="InterPro"/>
</dbReference>
<dbReference type="InterPro" id="IPR003313">
    <property type="entry name" value="AraC-bd"/>
</dbReference>
<gene>
    <name evidence="4" type="ORF">GMA92_01250</name>
</gene>
<evidence type="ECO:0000256" key="2">
    <source>
        <dbReference type="ARBA" id="ARBA00023125"/>
    </source>
</evidence>
<keyword evidence="2" id="KW-0238">DNA-binding</keyword>
<dbReference type="Gene3D" id="1.10.10.60">
    <property type="entry name" value="Homeodomain-like"/>
    <property type="match status" value="2"/>
</dbReference>
<accession>A0A173SAB0</accession>
<organism evidence="4 5">
    <name type="scientific">Turicibacter sanguinis</name>
    <dbReference type="NCBI Taxonomy" id="154288"/>
    <lineage>
        <taxon>Bacteria</taxon>
        <taxon>Bacillati</taxon>
        <taxon>Bacillota</taxon>
        <taxon>Erysipelotrichia</taxon>
        <taxon>Erysipelotrichales</taxon>
        <taxon>Turicibacteraceae</taxon>
        <taxon>Turicibacter</taxon>
    </lineage>
</organism>
<sequence length="274" mass="31789">MEQFSLTIDPQPYRDLAFCYCGMHECEPGHSYGPAIRPTFLLHFVLKGKGAYYLNDQKYEIKKDQCFLIRPNELTFYQADQEDPWTYIWVGFDGQMAKKYLEHAGFIDNRLVLNVHDCETLKSYVAEMLNCNKSTHANELKYQGLLYLLLSKLSESSHIQTKQPSLQEDNHYVSKAIEFIENNYFNYIKVSDISHYLCLNRTYLTSLFQKHLGMSPQNFLIQFRMTKAADLLLQTDLSVANISHSCGYSDPLAFSKAFKKANGISPSEYRHLNH</sequence>
<dbReference type="PANTHER" id="PTHR43280:SF30">
    <property type="entry name" value="MMSAB OPERON REGULATORY PROTEIN"/>
    <property type="match status" value="1"/>
</dbReference>
<dbReference type="PROSITE" id="PS01124">
    <property type="entry name" value="HTH_ARAC_FAMILY_2"/>
    <property type="match status" value="1"/>
</dbReference>
<dbReference type="PROSITE" id="PS00041">
    <property type="entry name" value="HTH_ARAC_FAMILY_1"/>
    <property type="match status" value="1"/>
</dbReference>
<dbReference type="SUPFAM" id="SSF51215">
    <property type="entry name" value="Regulatory protein AraC"/>
    <property type="match status" value="1"/>
</dbReference>
<dbReference type="EMBL" id="WMQE01000002">
    <property type="protein sequence ID" value="MTK20062.1"/>
    <property type="molecule type" value="Genomic_DNA"/>
</dbReference>
<dbReference type="CDD" id="cd06986">
    <property type="entry name" value="cupin_MmsR-like_N"/>
    <property type="match status" value="1"/>
</dbReference>
<keyword evidence="3" id="KW-0804">Transcription</keyword>
<proteinExistence type="predicted"/>
<protein>
    <submittedName>
        <fullName evidence="4">Helix-turn-helix domain-containing protein</fullName>
    </submittedName>
</protein>
<dbReference type="InterPro" id="IPR037923">
    <property type="entry name" value="HTH-like"/>
</dbReference>
<dbReference type="InterPro" id="IPR009057">
    <property type="entry name" value="Homeodomain-like_sf"/>
</dbReference>
<evidence type="ECO:0000256" key="3">
    <source>
        <dbReference type="ARBA" id="ARBA00023163"/>
    </source>
</evidence>
<dbReference type="InterPro" id="IPR020449">
    <property type="entry name" value="Tscrpt_reg_AraC-type_HTH"/>
</dbReference>
<keyword evidence="1" id="KW-0805">Transcription regulation</keyword>